<evidence type="ECO:0000313" key="6">
    <source>
        <dbReference type="Proteomes" id="UP000292039"/>
    </source>
</evidence>
<sequence length="179" mass="20056">MQPDLSLAPDTPAEATGTDFVDGILGQWQQHAPDADTSPMHVTSRIWRLAALLDRDMQRRFREHALQMGDFDVLAALYRSGPPYSLHPQQLTQQLLLTSGAMTYRLDTLEKRGLIVRAPNPDDRRSIFVSLTASGQATLLASLDTYMAEMKRVLHPLDTAESLMLAALLRKLLLPYDRT</sequence>
<dbReference type="PRINTS" id="PR00598">
    <property type="entry name" value="HTHMARR"/>
</dbReference>
<feature type="domain" description="HTH marR-type" evidence="4">
    <location>
        <begin position="39"/>
        <end position="174"/>
    </location>
</feature>
<keyword evidence="2" id="KW-0238">DNA-binding</keyword>
<evidence type="ECO:0000256" key="1">
    <source>
        <dbReference type="ARBA" id="ARBA00023015"/>
    </source>
</evidence>
<dbReference type="Gene3D" id="1.10.10.10">
    <property type="entry name" value="Winged helix-like DNA-binding domain superfamily/Winged helix DNA-binding domain"/>
    <property type="match status" value="1"/>
</dbReference>
<dbReference type="SMART" id="SM00347">
    <property type="entry name" value="HTH_MARR"/>
    <property type="match status" value="1"/>
</dbReference>
<evidence type="ECO:0000256" key="2">
    <source>
        <dbReference type="ARBA" id="ARBA00023125"/>
    </source>
</evidence>
<accession>A0A4Q7MXM7</accession>
<dbReference type="SUPFAM" id="SSF46785">
    <property type="entry name" value="Winged helix' DNA-binding domain"/>
    <property type="match status" value="1"/>
</dbReference>
<keyword evidence="3" id="KW-0804">Transcription</keyword>
<dbReference type="PANTHER" id="PTHR42756:SF1">
    <property type="entry name" value="TRANSCRIPTIONAL REPRESSOR OF EMRAB OPERON"/>
    <property type="match status" value="1"/>
</dbReference>
<comment type="caution">
    <text evidence="5">The sequence shown here is derived from an EMBL/GenBank/DDBJ whole genome shotgun (WGS) entry which is preliminary data.</text>
</comment>
<evidence type="ECO:0000259" key="4">
    <source>
        <dbReference type="PROSITE" id="PS50995"/>
    </source>
</evidence>
<dbReference type="InterPro" id="IPR000835">
    <property type="entry name" value="HTH_MarR-typ"/>
</dbReference>
<evidence type="ECO:0000256" key="3">
    <source>
        <dbReference type="ARBA" id="ARBA00023163"/>
    </source>
</evidence>
<gene>
    <name evidence="5" type="ORF">EV679_1058</name>
</gene>
<dbReference type="AlphaFoldDB" id="A0A4Q7MXM7"/>
<evidence type="ECO:0000313" key="5">
    <source>
        <dbReference type="EMBL" id="RZS73852.1"/>
    </source>
</evidence>
<protein>
    <submittedName>
        <fullName evidence="5">MarR family transcriptional regulator</fullName>
    </submittedName>
</protein>
<dbReference type="GO" id="GO:0003677">
    <property type="term" value="F:DNA binding"/>
    <property type="evidence" value="ECO:0007669"/>
    <property type="project" value="UniProtKB-KW"/>
</dbReference>
<name>A0A4Q7MXM7_9BURK</name>
<reference evidence="5 6" key="1">
    <citation type="submission" date="2019-02" db="EMBL/GenBank/DDBJ databases">
        <title>Genomic Encyclopedia of Type Strains, Phase IV (KMG-IV): sequencing the most valuable type-strain genomes for metagenomic binning, comparative biology and taxonomic classification.</title>
        <authorList>
            <person name="Goeker M."/>
        </authorList>
    </citation>
    <scope>NUCLEOTIDE SEQUENCE [LARGE SCALE GENOMIC DNA]</scope>
    <source>
        <strain evidence="5 6">DSM 16618</strain>
    </source>
</reference>
<dbReference type="PROSITE" id="PS50995">
    <property type="entry name" value="HTH_MARR_2"/>
    <property type="match status" value="1"/>
</dbReference>
<dbReference type="RefSeq" id="WP_127774992.1">
    <property type="nucleotide sequence ID" value="NZ_CBCSEB010000002.1"/>
</dbReference>
<dbReference type="Pfam" id="PF12802">
    <property type="entry name" value="MarR_2"/>
    <property type="match status" value="1"/>
</dbReference>
<organism evidence="5 6">
    <name type="scientific">Kerstersia gyiorum</name>
    <dbReference type="NCBI Taxonomy" id="206506"/>
    <lineage>
        <taxon>Bacteria</taxon>
        <taxon>Pseudomonadati</taxon>
        <taxon>Pseudomonadota</taxon>
        <taxon>Betaproteobacteria</taxon>
        <taxon>Burkholderiales</taxon>
        <taxon>Alcaligenaceae</taxon>
        <taxon>Kerstersia</taxon>
    </lineage>
</organism>
<keyword evidence="1" id="KW-0805">Transcription regulation</keyword>
<dbReference type="EMBL" id="SGWZ01000001">
    <property type="protein sequence ID" value="RZS73852.1"/>
    <property type="molecule type" value="Genomic_DNA"/>
</dbReference>
<proteinExistence type="predicted"/>
<dbReference type="GO" id="GO:0003700">
    <property type="term" value="F:DNA-binding transcription factor activity"/>
    <property type="evidence" value="ECO:0007669"/>
    <property type="project" value="InterPro"/>
</dbReference>
<dbReference type="InterPro" id="IPR036388">
    <property type="entry name" value="WH-like_DNA-bd_sf"/>
</dbReference>
<dbReference type="InterPro" id="IPR023187">
    <property type="entry name" value="Tscrpt_reg_MarR-type_CS"/>
</dbReference>
<dbReference type="GeneID" id="99727441"/>
<dbReference type="PROSITE" id="PS01117">
    <property type="entry name" value="HTH_MARR_1"/>
    <property type="match status" value="1"/>
</dbReference>
<dbReference type="Proteomes" id="UP000292039">
    <property type="component" value="Unassembled WGS sequence"/>
</dbReference>
<dbReference type="InterPro" id="IPR036390">
    <property type="entry name" value="WH_DNA-bd_sf"/>
</dbReference>
<dbReference type="PANTHER" id="PTHR42756">
    <property type="entry name" value="TRANSCRIPTIONAL REGULATOR, MARR"/>
    <property type="match status" value="1"/>
</dbReference>